<dbReference type="Proteomes" id="UP000199503">
    <property type="component" value="Unassembled WGS sequence"/>
</dbReference>
<evidence type="ECO:0000313" key="3">
    <source>
        <dbReference type="Proteomes" id="UP000199503"/>
    </source>
</evidence>
<sequence length="214" mass="22569">MTRAGVLALVVSVVLGLGAVWLVSRGERDFGAEVVREMATASTTSPQAVAGAPVPTRPADLPVERQDVPPTSLSVPGIGLTARVVPTGVDDNAEFAVPPSVDVVGWYEFGVGLDSPAGSLVIGGHVDSATDGPGAFYRLRELDRGDEVALTGQDGRVRRYRVVAREQYPKKDLDLGPYFTSTGAPRLTLFTCGGEFDRATRSYVDNVVVTAEPV</sequence>
<dbReference type="InterPro" id="IPR005754">
    <property type="entry name" value="Sortase"/>
</dbReference>
<evidence type="ECO:0000256" key="1">
    <source>
        <dbReference type="ARBA" id="ARBA00022801"/>
    </source>
</evidence>
<dbReference type="EMBL" id="FOFV01000002">
    <property type="protein sequence ID" value="SEQ27275.1"/>
    <property type="molecule type" value="Genomic_DNA"/>
</dbReference>
<dbReference type="Gene3D" id="2.40.260.10">
    <property type="entry name" value="Sortase"/>
    <property type="match status" value="1"/>
</dbReference>
<dbReference type="RefSeq" id="WP_089911555.1">
    <property type="nucleotide sequence ID" value="NZ_FOFV01000002.1"/>
</dbReference>
<dbReference type="SUPFAM" id="SSF63817">
    <property type="entry name" value="Sortase"/>
    <property type="match status" value="1"/>
</dbReference>
<evidence type="ECO:0000313" key="2">
    <source>
        <dbReference type="EMBL" id="SEQ27275.1"/>
    </source>
</evidence>
<dbReference type="AlphaFoldDB" id="A0A1H9ENS9"/>
<keyword evidence="1" id="KW-0378">Hydrolase</keyword>
<dbReference type="CDD" id="cd05829">
    <property type="entry name" value="Sortase_F"/>
    <property type="match status" value="1"/>
</dbReference>
<accession>A0A1H9ENS9</accession>
<dbReference type="InterPro" id="IPR023365">
    <property type="entry name" value="Sortase_dom-sf"/>
</dbReference>
<organism evidence="2 3">
    <name type="scientific">Lentzea albida</name>
    <dbReference type="NCBI Taxonomy" id="65499"/>
    <lineage>
        <taxon>Bacteria</taxon>
        <taxon>Bacillati</taxon>
        <taxon>Actinomycetota</taxon>
        <taxon>Actinomycetes</taxon>
        <taxon>Pseudonocardiales</taxon>
        <taxon>Pseudonocardiaceae</taxon>
        <taxon>Lentzea</taxon>
    </lineage>
</organism>
<dbReference type="InterPro" id="IPR042001">
    <property type="entry name" value="Sortase_F"/>
</dbReference>
<dbReference type="OrthoDB" id="525039at2"/>
<proteinExistence type="predicted"/>
<dbReference type="STRING" id="65499.SAMN04488000_102372"/>
<dbReference type="Pfam" id="PF04203">
    <property type="entry name" value="Sortase"/>
    <property type="match status" value="1"/>
</dbReference>
<gene>
    <name evidence="2" type="ORF">SAMN04488000_102372</name>
</gene>
<keyword evidence="3" id="KW-1185">Reference proteome</keyword>
<dbReference type="GO" id="GO:0016787">
    <property type="term" value="F:hydrolase activity"/>
    <property type="evidence" value="ECO:0007669"/>
    <property type="project" value="UniProtKB-KW"/>
</dbReference>
<name>A0A1H9ENS9_9PSEU</name>
<reference evidence="3" key="1">
    <citation type="submission" date="2016-10" db="EMBL/GenBank/DDBJ databases">
        <authorList>
            <person name="Varghese N."/>
            <person name="Submissions S."/>
        </authorList>
    </citation>
    <scope>NUCLEOTIDE SEQUENCE [LARGE SCALE GENOMIC DNA]</scope>
    <source>
        <strain evidence="3">DSM 44437</strain>
    </source>
</reference>
<protein>
    <submittedName>
        <fullName evidence="2">Sortase family protein</fullName>
    </submittedName>
</protein>